<comment type="caution">
    <text evidence="7">The sequence shown here is derived from an EMBL/GenBank/DDBJ whole genome shotgun (WGS) entry which is preliminary data.</text>
</comment>
<feature type="transmembrane region" description="Helical" evidence="6">
    <location>
        <begin position="282"/>
        <end position="302"/>
    </location>
</feature>
<comment type="similarity">
    <text evidence="2 6">Belongs to the 4-toluene sulfonate uptake permease (TSUP) (TC 2.A.102) family.</text>
</comment>
<evidence type="ECO:0000256" key="6">
    <source>
        <dbReference type="RuleBase" id="RU363041"/>
    </source>
</evidence>
<dbReference type="PANTHER" id="PTHR43701">
    <property type="entry name" value="MEMBRANE TRANSPORTER PROTEIN MJ0441-RELATED"/>
    <property type="match status" value="1"/>
</dbReference>
<accession>A0A133KSE5</accession>
<feature type="transmembrane region" description="Helical" evidence="6">
    <location>
        <begin position="124"/>
        <end position="142"/>
    </location>
</feature>
<reference evidence="8" key="1">
    <citation type="submission" date="2016-01" db="EMBL/GenBank/DDBJ databases">
        <authorList>
            <person name="Mitreva M."/>
            <person name="Pepin K.H."/>
            <person name="Mihindukulasuriya K.A."/>
            <person name="Fulton R."/>
            <person name="Fronick C."/>
            <person name="O'Laughlin M."/>
            <person name="Miner T."/>
            <person name="Herter B."/>
            <person name="Rosa B.A."/>
            <person name="Cordes M."/>
            <person name="Tomlinson C."/>
            <person name="Wollam A."/>
            <person name="Palsikar V.B."/>
            <person name="Mardis E.R."/>
            <person name="Wilson R.K."/>
        </authorList>
    </citation>
    <scope>NUCLEOTIDE SEQUENCE [LARGE SCALE GENOMIC DNA]</scope>
    <source>
        <strain evidence="8">GED7749B</strain>
    </source>
</reference>
<feature type="transmembrane region" description="Helical" evidence="6">
    <location>
        <begin position="154"/>
        <end position="170"/>
    </location>
</feature>
<sequence>MRIIPLHQDESNLWMKKAGNMNMQKLIVLALVGLAAQLVDGSLGMGYGVTSTSLLLAFGIAPAVASASVHLAEVFTTAASGVSHMKFGNVDKGIIWKLVVPGAVGAFLGATVLSHLPASTLKPYISIFLIALGLYILIRFLINARGALKVKKKTRSNVFFIPLGFVAGFFDATGGGGWGPIATPALLSRNDIEPRKVIGSVDTSEFAVSLASSIGFLLSLGAMQINWIWTIALMLGGLIAAPIAAYLVKILPAHLLAVIVSGMIVFSNVQTLLKMAGAGSGWYGVTYTAIVAIWAILIFYTIRKHKRAVASASVSVAE</sequence>
<dbReference type="Proteomes" id="UP000070376">
    <property type="component" value="Unassembled WGS sequence"/>
</dbReference>
<evidence type="ECO:0000256" key="5">
    <source>
        <dbReference type="ARBA" id="ARBA00023136"/>
    </source>
</evidence>
<evidence type="ECO:0000256" key="4">
    <source>
        <dbReference type="ARBA" id="ARBA00022989"/>
    </source>
</evidence>
<feature type="transmembrane region" description="Helical" evidence="6">
    <location>
        <begin position="227"/>
        <end position="248"/>
    </location>
</feature>
<evidence type="ECO:0000313" key="7">
    <source>
        <dbReference type="EMBL" id="KWZ82559.1"/>
    </source>
</evidence>
<keyword evidence="6" id="KW-1003">Cell membrane</keyword>
<comment type="subcellular location">
    <subcellularLocation>
        <location evidence="6">Cell membrane</location>
        <topology evidence="6">Multi-pass membrane protein</topology>
    </subcellularLocation>
    <subcellularLocation>
        <location evidence="1">Membrane</location>
        <topology evidence="1">Multi-pass membrane protein</topology>
    </subcellularLocation>
</comment>
<feature type="transmembrane region" description="Helical" evidence="6">
    <location>
        <begin position="255"/>
        <end position="276"/>
    </location>
</feature>
<feature type="transmembrane region" description="Helical" evidence="6">
    <location>
        <begin position="57"/>
        <end position="82"/>
    </location>
</feature>
<dbReference type="PANTHER" id="PTHR43701:SF12">
    <property type="entry name" value="MEMBRANE TRANSPORTER PROTEIN YTNM-RELATED"/>
    <property type="match status" value="1"/>
</dbReference>
<name>A0A133KSE5_HEYCO</name>
<dbReference type="PATRIC" id="fig|1398.22.peg.1730"/>
<proteinExistence type="inferred from homology"/>
<evidence type="ECO:0000256" key="3">
    <source>
        <dbReference type="ARBA" id="ARBA00022692"/>
    </source>
</evidence>
<evidence type="ECO:0000313" key="8">
    <source>
        <dbReference type="Proteomes" id="UP000070376"/>
    </source>
</evidence>
<dbReference type="EMBL" id="LRPN01000054">
    <property type="protein sequence ID" value="KWZ82559.1"/>
    <property type="molecule type" value="Genomic_DNA"/>
</dbReference>
<evidence type="ECO:0000256" key="2">
    <source>
        <dbReference type="ARBA" id="ARBA00009142"/>
    </source>
</evidence>
<keyword evidence="3 6" id="KW-0812">Transmembrane</keyword>
<dbReference type="Pfam" id="PF01925">
    <property type="entry name" value="TauE"/>
    <property type="match status" value="1"/>
</dbReference>
<keyword evidence="4 6" id="KW-1133">Transmembrane helix</keyword>
<dbReference type="AlphaFoldDB" id="A0A133KSE5"/>
<dbReference type="GO" id="GO:0005886">
    <property type="term" value="C:plasma membrane"/>
    <property type="evidence" value="ECO:0007669"/>
    <property type="project" value="UniProtKB-SubCell"/>
</dbReference>
<evidence type="ECO:0000256" key="1">
    <source>
        <dbReference type="ARBA" id="ARBA00004141"/>
    </source>
</evidence>
<feature type="transmembrane region" description="Helical" evidence="6">
    <location>
        <begin position="94"/>
        <end position="118"/>
    </location>
</feature>
<gene>
    <name evidence="7" type="ORF">HMPREF3213_01723</name>
</gene>
<keyword evidence="5 6" id="KW-0472">Membrane</keyword>
<dbReference type="InterPro" id="IPR002781">
    <property type="entry name" value="TM_pro_TauE-like"/>
</dbReference>
<protein>
    <recommendedName>
        <fullName evidence="6">Probable membrane transporter protein</fullName>
    </recommendedName>
</protein>
<organism evidence="7 8">
    <name type="scientific">Heyndrickxia coagulans</name>
    <name type="common">Weizmannia coagulans</name>
    <dbReference type="NCBI Taxonomy" id="1398"/>
    <lineage>
        <taxon>Bacteria</taxon>
        <taxon>Bacillati</taxon>
        <taxon>Bacillota</taxon>
        <taxon>Bacilli</taxon>
        <taxon>Bacillales</taxon>
        <taxon>Bacillaceae</taxon>
        <taxon>Heyndrickxia</taxon>
    </lineage>
</organism>
<dbReference type="InterPro" id="IPR051598">
    <property type="entry name" value="TSUP/Inactive_protease-like"/>
</dbReference>